<protein>
    <recommendedName>
        <fullName evidence="5">Protein kinase domain-containing protein</fullName>
    </recommendedName>
</protein>
<keyword evidence="2" id="KW-0472">Membrane</keyword>
<dbReference type="SUPFAM" id="SSF56112">
    <property type="entry name" value="Protein kinase-like (PK-like)"/>
    <property type="match status" value="1"/>
</dbReference>
<keyword evidence="2" id="KW-0812">Transmembrane</keyword>
<evidence type="ECO:0000256" key="2">
    <source>
        <dbReference type="SAM" id="Phobius"/>
    </source>
</evidence>
<reference evidence="3 4" key="1">
    <citation type="submission" date="2022-07" db="EMBL/GenBank/DDBJ databases">
        <title>Novel species in genus cellulomonas.</title>
        <authorList>
            <person name="Ye L."/>
        </authorList>
    </citation>
    <scope>NUCLEOTIDE SEQUENCE [LARGE SCALE GENOMIC DNA]</scope>
    <source>
        <strain evidence="4">zg-Y338</strain>
    </source>
</reference>
<feature type="compositionally biased region" description="Basic and acidic residues" evidence="1">
    <location>
        <begin position="413"/>
        <end position="423"/>
    </location>
</feature>
<accession>A0ABY5KXW6</accession>
<dbReference type="InterPro" id="IPR011009">
    <property type="entry name" value="Kinase-like_dom_sf"/>
</dbReference>
<evidence type="ECO:0000313" key="4">
    <source>
        <dbReference type="Proteomes" id="UP001316189"/>
    </source>
</evidence>
<keyword evidence="4" id="KW-1185">Reference proteome</keyword>
<name>A0ABY5KXW6_9CELL</name>
<evidence type="ECO:0000313" key="3">
    <source>
        <dbReference type="EMBL" id="UUI75347.1"/>
    </source>
</evidence>
<dbReference type="EMBL" id="CP101988">
    <property type="protein sequence ID" value="UUI75347.1"/>
    <property type="molecule type" value="Genomic_DNA"/>
</dbReference>
<feature type="region of interest" description="Disordered" evidence="1">
    <location>
        <begin position="243"/>
        <end position="423"/>
    </location>
</feature>
<feature type="compositionally biased region" description="Pro residues" evidence="1">
    <location>
        <begin position="393"/>
        <end position="405"/>
    </location>
</feature>
<proteinExistence type="predicted"/>
<sequence length="640" mass="65333">MESDLEGSTSWKATDQILDRAVHVRVLDSENAAQALDAARRAALVSDPRLVRILDVGNHEGVGYVVTEHVSGPSLAELVARGPLTSDQARSVVGEAAAALEVARRRGVHHLALRPSVLHITPEGRLLISGLAMDGALLGHGLGDAAATTRSDTLGLVRLLYTALTGRWPDVDSGVPTPQLPTAPVMDGAVVPPADLTPDVRADLDTLCAVTLGPHDDGPRSPAELVRELEPWGEIRTVGLLEAASAPERTMPQETVRHDESAAEATARMAVPGRVERQSVRSAFHDQPTAGSGRPGTPPPATPRGRGAFPPAAGASGAAWGATTASPNGAPQPGGAQAGPTEVQGRAPLPGLGQAAPPRSAPSQAGPPRDAGIPVGTVQRTAAMPAGAAPAGPRVPPPSVPPSVPSSPFDLGSEGRDDEPVTSRRFDPTKLVLLVVGILLVLGVIFAVTSLFRPVDGNDDGDAAPAAPAATSGTSDDDAGKETPSASAPPSQAPDSGAAPVIASATTLDPSDDDGEYQDIVGRAFDGDPATVWNTHTYNNSNFLGPRKSKVGIVLAFDGAATVNTVTMQVNGSGGQVEVREGTAADPESGAVLASGAMSPSTVLTLDEPLTTESIVIWFTELPTATSGGFRIELAEITLS</sequence>
<gene>
    <name evidence="3" type="ORF">NP064_16550</name>
</gene>
<feature type="compositionally biased region" description="Low complexity" evidence="1">
    <location>
        <begin position="463"/>
        <end position="474"/>
    </location>
</feature>
<feature type="region of interest" description="Disordered" evidence="1">
    <location>
        <begin position="462"/>
        <end position="498"/>
    </location>
</feature>
<organism evidence="3 4">
    <name type="scientific">Cellulomonas chengniuliangii</name>
    <dbReference type="NCBI Taxonomy" id="2968084"/>
    <lineage>
        <taxon>Bacteria</taxon>
        <taxon>Bacillati</taxon>
        <taxon>Actinomycetota</taxon>
        <taxon>Actinomycetes</taxon>
        <taxon>Micrococcales</taxon>
        <taxon>Cellulomonadaceae</taxon>
        <taxon>Cellulomonas</taxon>
    </lineage>
</organism>
<feature type="transmembrane region" description="Helical" evidence="2">
    <location>
        <begin position="431"/>
        <end position="452"/>
    </location>
</feature>
<dbReference type="Gene3D" id="1.10.510.10">
    <property type="entry name" value="Transferase(Phosphotransferase) domain 1"/>
    <property type="match status" value="1"/>
</dbReference>
<dbReference type="Proteomes" id="UP001316189">
    <property type="component" value="Chromosome"/>
</dbReference>
<evidence type="ECO:0000256" key="1">
    <source>
        <dbReference type="SAM" id="MobiDB-lite"/>
    </source>
</evidence>
<feature type="compositionally biased region" description="Low complexity" evidence="1">
    <location>
        <begin position="303"/>
        <end position="369"/>
    </location>
</feature>
<keyword evidence="2" id="KW-1133">Transmembrane helix</keyword>
<dbReference type="RefSeq" id="WP_227568575.1">
    <property type="nucleotide sequence ID" value="NZ_CP101988.1"/>
</dbReference>
<evidence type="ECO:0008006" key="5">
    <source>
        <dbReference type="Google" id="ProtNLM"/>
    </source>
</evidence>
<dbReference type="CDD" id="cd13973">
    <property type="entry name" value="PK_MviN-like"/>
    <property type="match status" value="1"/>
</dbReference>
<feature type="compositionally biased region" description="Low complexity" evidence="1">
    <location>
        <begin position="484"/>
        <end position="498"/>
    </location>
</feature>